<dbReference type="PROSITE" id="PS01331">
    <property type="entry name" value="THYMIDYLATE_KINASE"/>
    <property type="match status" value="1"/>
</dbReference>
<keyword evidence="8 12" id="KW-0067">ATP-binding</keyword>
<keyword evidence="15" id="KW-1185">Reference proteome</keyword>
<evidence type="ECO:0000256" key="8">
    <source>
        <dbReference type="ARBA" id="ARBA00022840"/>
    </source>
</evidence>
<dbReference type="GO" id="GO:0006233">
    <property type="term" value="P:dTDP biosynthetic process"/>
    <property type="evidence" value="ECO:0007669"/>
    <property type="project" value="InterPro"/>
</dbReference>
<comment type="catalytic activity">
    <reaction evidence="10 12">
        <text>dTMP + ATP = dTDP + ADP</text>
        <dbReference type="Rhea" id="RHEA:13517"/>
        <dbReference type="ChEBI" id="CHEBI:30616"/>
        <dbReference type="ChEBI" id="CHEBI:58369"/>
        <dbReference type="ChEBI" id="CHEBI:63528"/>
        <dbReference type="ChEBI" id="CHEBI:456216"/>
        <dbReference type="EC" id="2.7.4.9"/>
    </reaction>
</comment>
<dbReference type="OrthoDB" id="9774907at2"/>
<comment type="similarity">
    <text evidence="1 12">Belongs to the thymidylate kinase family.</text>
</comment>
<evidence type="ECO:0000256" key="5">
    <source>
        <dbReference type="ARBA" id="ARBA00022727"/>
    </source>
</evidence>
<dbReference type="GO" id="GO:0005524">
    <property type="term" value="F:ATP binding"/>
    <property type="evidence" value="ECO:0007669"/>
    <property type="project" value="UniProtKB-UniRule"/>
</dbReference>
<comment type="function">
    <text evidence="11 12">Phosphorylation of dTMP to form dTDP in both de novo and salvage pathways of dTTP synthesis.</text>
</comment>
<keyword evidence="6 12" id="KW-0547">Nucleotide-binding</keyword>
<proteinExistence type="inferred from homology"/>
<evidence type="ECO:0000256" key="12">
    <source>
        <dbReference type="HAMAP-Rule" id="MF_00165"/>
    </source>
</evidence>
<keyword evidence="5 12" id="KW-0545">Nucleotide biosynthesis</keyword>
<dbReference type="Proteomes" id="UP000215405">
    <property type="component" value="Unassembled WGS sequence"/>
</dbReference>
<organism evidence="14 15">
    <name type="scientific">Notoacmeibacter marinus</name>
    <dbReference type="NCBI Taxonomy" id="1876515"/>
    <lineage>
        <taxon>Bacteria</taxon>
        <taxon>Pseudomonadati</taxon>
        <taxon>Pseudomonadota</taxon>
        <taxon>Alphaproteobacteria</taxon>
        <taxon>Hyphomicrobiales</taxon>
        <taxon>Notoacmeibacteraceae</taxon>
        <taxon>Notoacmeibacter</taxon>
    </lineage>
</organism>
<name>A0A231UT46_9HYPH</name>
<evidence type="ECO:0000256" key="4">
    <source>
        <dbReference type="ARBA" id="ARBA00022679"/>
    </source>
</evidence>
<evidence type="ECO:0000256" key="10">
    <source>
        <dbReference type="ARBA" id="ARBA00048743"/>
    </source>
</evidence>
<dbReference type="InterPro" id="IPR018095">
    <property type="entry name" value="Thymidylate_kin_CS"/>
</dbReference>
<evidence type="ECO:0000256" key="3">
    <source>
        <dbReference type="ARBA" id="ARBA00017144"/>
    </source>
</evidence>
<feature type="binding site" evidence="12">
    <location>
        <begin position="12"/>
        <end position="19"/>
    </location>
    <ligand>
        <name>ATP</name>
        <dbReference type="ChEBI" id="CHEBI:30616"/>
    </ligand>
</feature>
<evidence type="ECO:0000256" key="11">
    <source>
        <dbReference type="ARBA" id="ARBA00057735"/>
    </source>
</evidence>
<protein>
    <recommendedName>
        <fullName evidence="3 12">Thymidylate kinase</fullName>
        <ecNumber evidence="2 12">2.7.4.9</ecNumber>
    </recommendedName>
    <alternativeName>
        <fullName evidence="9 12">dTMP kinase</fullName>
    </alternativeName>
</protein>
<sequence length="221" mass="23997">MEHRGVFLTFEGGEGSGKSTQLRRLAKTMQRAGRSVRVTREPGGTPAAEALRTALLSGEAKALGPLAEACLFASARADHVSQLIKPALRQGQDVLCDRFIDSTRAYQGGAGVSAEHLHLLEELALGDLKPHLTLLLDIDVEEGMKRADARRQTDEPDRFEADRMPEHEQRRQAFLQMAGNEPDRFAVIDASLPVDAVEAAVTAIVTKRLGIDLPPVGKRSS</sequence>
<evidence type="ECO:0000313" key="14">
    <source>
        <dbReference type="EMBL" id="OXS99063.1"/>
    </source>
</evidence>
<evidence type="ECO:0000256" key="9">
    <source>
        <dbReference type="ARBA" id="ARBA00029962"/>
    </source>
</evidence>
<evidence type="ECO:0000313" key="15">
    <source>
        <dbReference type="Proteomes" id="UP000215405"/>
    </source>
</evidence>
<dbReference type="SUPFAM" id="SSF52540">
    <property type="entry name" value="P-loop containing nucleoside triphosphate hydrolases"/>
    <property type="match status" value="1"/>
</dbReference>
<evidence type="ECO:0000256" key="6">
    <source>
        <dbReference type="ARBA" id="ARBA00022741"/>
    </source>
</evidence>
<dbReference type="EMBL" id="NBYO01000003">
    <property type="protein sequence ID" value="OXS99063.1"/>
    <property type="molecule type" value="Genomic_DNA"/>
</dbReference>
<dbReference type="FunFam" id="3.40.50.300:FF:000225">
    <property type="entry name" value="Thymidylate kinase"/>
    <property type="match status" value="1"/>
</dbReference>
<accession>A0A231UT46</accession>
<dbReference type="RefSeq" id="WP_094077853.1">
    <property type="nucleotide sequence ID" value="NZ_NBYO01000003.1"/>
</dbReference>
<dbReference type="InterPro" id="IPR018094">
    <property type="entry name" value="Thymidylate_kinase"/>
</dbReference>
<keyword evidence="7 12" id="KW-0418">Kinase</keyword>
<dbReference type="InterPro" id="IPR027417">
    <property type="entry name" value="P-loop_NTPase"/>
</dbReference>
<dbReference type="Gene3D" id="3.40.50.300">
    <property type="entry name" value="P-loop containing nucleotide triphosphate hydrolases"/>
    <property type="match status" value="1"/>
</dbReference>
<reference evidence="15" key="1">
    <citation type="journal article" date="2017" name="Int. J. Syst. Evol. Microbiol.">
        <title>Notoacmeibacter marinus gen. nov., sp. nov., isolated from the gut of a limpet and proposal of Notoacmeibacteraceae fam. nov. in the order Rhizobiales of the class Alphaproteobacteria.</title>
        <authorList>
            <person name="Huang Z."/>
            <person name="Guo F."/>
            <person name="Lai Q."/>
        </authorList>
    </citation>
    <scope>NUCLEOTIDE SEQUENCE [LARGE SCALE GENOMIC DNA]</scope>
    <source>
        <strain evidence="15">XMTR2A4</strain>
    </source>
</reference>
<evidence type="ECO:0000259" key="13">
    <source>
        <dbReference type="Pfam" id="PF02223"/>
    </source>
</evidence>
<evidence type="ECO:0000256" key="7">
    <source>
        <dbReference type="ARBA" id="ARBA00022777"/>
    </source>
</evidence>
<dbReference type="GO" id="GO:0006227">
    <property type="term" value="P:dUDP biosynthetic process"/>
    <property type="evidence" value="ECO:0007669"/>
    <property type="project" value="TreeGrafter"/>
</dbReference>
<dbReference type="PANTHER" id="PTHR10344">
    <property type="entry name" value="THYMIDYLATE KINASE"/>
    <property type="match status" value="1"/>
</dbReference>
<feature type="domain" description="Thymidylate kinase-like" evidence="13">
    <location>
        <begin position="10"/>
        <end position="200"/>
    </location>
</feature>
<keyword evidence="4 12" id="KW-0808">Transferase</keyword>
<evidence type="ECO:0000256" key="2">
    <source>
        <dbReference type="ARBA" id="ARBA00012980"/>
    </source>
</evidence>
<dbReference type="EC" id="2.7.4.9" evidence="2 12"/>
<gene>
    <name evidence="12" type="primary">tmk</name>
    <name evidence="14" type="ORF">B7H23_12705</name>
</gene>
<dbReference type="GO" id="GO:0006235">
    <property type="term" value="P:dTTP biosynthetic process"/>
    <property type="evidence" value="ECO:0007669"/>
    <property type="project" value="UniProtKB-UniRule"/>
</dbReference>
<dbReference type="PANTHER" id="PTHR10344:SF4">
    <property type="entry name" value="UMP-CMP KINASE 2, MITOCHONDRIAL"/>
    <property type="match status" value="1"/>
</dbReference>
<dbReference type="CDD" id="cd01672">
    <property type="entry name" value="TMPK"/>
    <property type="match status" value="1"/>
</dbReference>
<dbReference type="HAMAP" id="MF_00165">
    <property type="entry name" value="Thymidylate_kinase"/>
    <property type="match status" value="1"/>
</dbReference>
<dbReference type="AlphaFoldDB" id="A0A231UT46"/>
<dbReference type="GO" id="GO:0005829">
    <property type="term" value="C:cytosol"/>
    <property type="evidence" value="ECO:0007669"/>
    <property type="project" value="TreeGrafter"/>
</dbReference>
<dbReference type="InterPro" id="IPR039430">
    <property type="entry name" value="Thymidylate_kin-like_dom"/>
</dbReference>
<dbReference type="GO" id="GO:0004798">
    <property type="term" value="F:dTMP kinase activity"/>
    <property type="evidence" value="ECO:0007669"/>
    <property type="project" value="UniProtKB-UniRule"/>
</dbReference>
<dbReference type="NCBIfam" id="TIGR00041">
    <property type="entry name" value="DTMP_kinase"/>
    <property type="match status" value="1"/>
</dbReference>
<comment type="caution">
    <text evidence="14">The sequence shown here is derived from an EMBL/GenBank/DDBJ whole genome shotgun (WGS) entry which is preliminary data.</text>
</comment>
<dbReference type="Pfam" id="PF02223">
    <property type="entry name" value="Thymidylate_kin"/>
    <property type="match status" value="1"/>
</dbReference>
<evidence type="ECO:0000256" key="1">
    <source>
        <dbReference type="ARBA" id="ARBA00009776"/>
    </source>
</evidence>